<dbReference type="PANTHER" id="PTHR47396:SF1">
    <property type="entry name" value="ATP-DEPENDENT HELICASE IRC3-RELATED"/>
    <property type="match status" value="1"/>
</dbReference>
<dbReference type="Proteomes" id="UP001236404">
    <property type="component" value="Unassembled WGS sequence"/>
</dbReference>
<keyword evidence="1" id="KW-0812">Transmembrane</keyword>
<dbReference type="CDD" id="cd18785">
    <property type="entry name" value="SF2_C"/>
    <property type="match status" value="1"/>
</dbReference>
<dbReference type="SUPFAM" id="SSF52540">
    <property type="entry name" value="P-loop containing nucleoside triphosphate hydrolases"/>
    <property type="match status" value="2"/>
</dbReference>
<feature type="transmembrane region" description="Helical" evidence="1">
    <location>
        <begin position="766"/>
        <end position="788"/>
    </location>
</feature>
<comment type="caution">
    <text evidence="3">The sequence shown here is derived from an EMBL/GenBank/DDBJ whole genome shotgun (WGS) entry which is preliminary data.</text>
</comment>
<dbReference type="SMART" id="SM00382">
    <property type="entry name" value="AAA"/>
    <property type="match status" value="1"/>
</dbReference>
<protein>
    <recommendedName>
        <fullName evidence="2">Helicase ATP-binding domain-containing protein</fullName>
    </recommendedName>
</protein>
<keyword evidence="4" id="KW-1185">Reference proteome</keyword>
<dbReference type="InterPro" id="IPR027417">
    <property type="entry name" value="P-loop_NTPase"/>
</dbReference>
<dbReference type="RefSeq" id="WP_289471820.1">
    <property type="nucleotide sequence ID" value="NZ_JAUCMN010000001.1"/>
</dbReference>
<dbReference type="InterPro" id="IPR003593">
    <property type="entry name" value="AAA+_ATPase"/>
</dbReference>
<keyword evidence="1" id="KW-1133">Transmembrane helix</keyword>
<proteinExistence type="predicted"/>
<dbReference type="InterPro" id="IPR050742">
    <property type="entry name" value="Helicase_Restrict-Modif_Enz"/>
</dbReference>
<reference evidence="3 4" key="1">
    <citation type="submission" date="2023-06" db="EMBL/GenBank/DDBJ databases">
        <authorList>
            <person name="Feng G."/>
            <person name="Li J."/>
            <person name="Zhu H."/>
        </authorList>
    </citation>
    <scope>NUCLEOTIDE SEQUENCE [LARGE SCALE GENOMIC DNA]</scope>
    <source>
        <strain evidence="3 4">RHCKG28</strain>
    </source>
</reference>
<feature type="transmembrane region" description="Helical" evidence="1">
    <location>
        <begin position="738"/>
        <end position="759"/>
    </location>
</feature>
<evidence type="ECO:0000256" key="1">
    <source>
        <dbReference type="SAM" id="Phobius"/>
    </source>
</evidence>
<dbReference type="PROSITE" id="PS51192">
    <property type="entry name" value="HELICASE_ATP_BIND_1"/>
    <property type="match status" value="1"/>
</dbReference>
<organism evidence="3 4">
    <name type="scientific">Curtobacterium caseinilyticum</name>
    <dbReference type="NCBI Taxonomy" id="3055137"/>
    <lineage>
        <taxon>Bacteria</taxon>
        <taxon>Bacillati</taxon>
        <taxon>Actinomycetota</taxon>
        <taxon>Actinomycetes</taxon>
        <taxon>Micrococcales</taxon>
        <taxon>Microbacteriaceae</taxon>
        <taxon>Curtobacterium</taxon>
    </lineage>
</organism>
<evidence type="ECO:0000313" key="4">
    <source>
        <dbReference type="Proteomes" id="UP001236404"/>
    </source>
</evidence>
<dbReference type="PANTHER" id="PTHR47396">
    <property type="entry name" value="TYPE I RESTRICTION ENZYME ECOKI R PROTEIN"/>
    <property type="match status" value="1"/>
</dbReference>
<evidence type="ECO:0000259" key="2">
    <source>
        <dbReference type="PROSITE" id="PS51192"/>
    </source>
</evidence>
<keyword evidence="1" id="KW-0472">Membrane</keyword>
<name>A0ABT7TL52_9MICO</name>
<gene>
    <name evidence="3" type="ORF">QUG93_01355</name>
</gene>
<evidence type="ECO:0000313" key="3">
    <source>
        <dbReference type="EMBL" id="MDM7890323.1"/>
    </source>
</evidence>
<dbReference type="InterPro" id="IPR014001">
    <property type="entry name" value="Helicase_ATP-bd"/>
</dbReference>
<dbReference type="EMBL" id="JAUCMN010000001">
    <property type="protein sequence ID" value="MDM7890323.1"/>
    <property type="molecule type" value="Genomic_DNA"/>
</dbReference>
<accession>A0ABT7TL52</accession>
<dbReference type="SMART" id="SM00487">
    <property type="entry name" value="DEXDc"/>
    <property type="match status" value="1"/>
</dbReference>
<sequence>MTTGEATGPLAGWRYRGTLRTYQRDVLERVPVVPGDPVHVVAPPGAGKTLLGLLLAARHGARAVVLSPTTTIRSQWARSAVGLEGTATVSEDPERPGDLTALTYQVLSVLETGNPLTDLARTQWLQELAEGGRDPAAAAAWLDDLERTNRTAHRKGIARRSRTIRRRLAQEDPALLASVLHPNARALVDRLVAHGVETIVLDECHHLLDHWALVVAYLAAAVRAAGREPVLIGLTATLPSTEDRDAHDNYTALLGEVDHEVPTPAVVKEGNLAPYRDHLWVVEPTADELAFLRDHEARLAELVRSAFADQDGTDWLVATLQPGSGDAEHRLAAAFDADPAVAESAVRMLALVRPEHPLLAFLPAEARTEPDVEQRLRVLARYALDRLLPDPARADQWQRIKRSIVDFGFTLTDRGVRRGRDPVDTVLASSAAKDSGVGEVLRLELAQETGDRLRAVVVTDHATHGNGRGGDGHGAGALRTFATVVADESLSTLHPVLVTARHLRIAARDADVLLPALADRVGAMLEAAPVGDDPAVLALDTAGLGSARVLGAVSALLTDGTTRLVVGTRGLLGEGWDCPAANTLLDLTAVATSSATQQLRGRTLRLDPAWPEKVAHNWTITAVVPSDVRLPAAPDVARAHRKHDQLWGLLRADDTQVVRGAGAVTTDRQARLLGAVVAKDRRATVADVDAAVVAELPSRRDTRAAWRVGEPYADRESAAAVLDGPRAAPYTTGPTAEAVLAAVLVVVLFVVLQSSRGLVEAWRSGAVAGVLGTVAVVAVGVGAAWPVARQLGTALRQRFDTALGYRRAVRVVVDGLHRAGRVPAYGDGDLRITPHTEGRIVHSFTIEALGGPIGARRTVTAALAEVFGPVRTPRFLLELGRTPPARARRAPLLALALWIARRTTRRTRYVPVPSAIGRRRADAEAFAADWARTVGPCRLLETDSPDALVVLFRARRESGATRTPPTLRDQWS</sequence>
<dbReference type="Gene3D" id="3.40.50.300">
    <property type="entry name" value="P-loop containing nucleotide triphosphate hydrolases"/>
    <property type="match status" value="1"/>
</dbReference>
<feature type="domain" description="Helicase ATP-binding" evidence="2">
    <location>
        <begin position="29"/>
        <end position="256"/>
    </location>
</feature>